<dbReference type="Pfam" id="PF05378">
    <property type="entry name" value="Hydant_A_N"/>
    <property type="match status" value="1"/>
</dbReference>
<proteinExistence type="predicted"/>
<organism evidence="4 5">
    <name type="scientific">Kineobactrum sediminis</name>
    <dbReference type="NCBI Taxonomy" id="1905677"/>
    <lineage>
        <taxon>Bacteria</taxon>
        <taxon>Pseudomonadati</taxon>
        <taxon>Pseudomonadota</taxon>
        <taxon>Gammaproteobacteria</taxon>
        <taxon>Cellvibrionales</taxon>
        <taxon>Halieaceae</taxon>
        <taxon>Kineobactrum</taxon>
    </lineage>
</organism>
<dbReference type="InterPro" id="IPR008040">
    <property type="entry name" value="Hydant_A_N"/>
</dbReference>
<dbReference type="EMBL" id="PKLZ01000002">
    <property type="protein sequence ID" value="PLW83627.1"/>
    <property type="molecule type" value="Genomic_DNA"/>
</dbReference>
<dbReference type="AlphaFoldDB" id="A0A2N5Y5F7"/>
<evidence type="ECO:0000313" key="5">
    <source>
        <dbReference type="Proteomes" id="UP000234845"/>
    </source>
</evidence>
<reference evidence="5" key="1">
    <citation type="submission" date="2017-11" db="EMBL/GenBank/DDBJ databases">
        <title>The draft genome sequence of Chromatocurvus sp. F02.</title>
        <authorList>
            <person name="Du Z.-J."/>
            <person name="Chang Y.-Q."/>
        </authorList>
    </citation>
    <scope>NUCLEOTIDE SEQUENCE [LARGE SCALE GENOMIC DNA]</scope>
    <source>
        <strain evidence="5">F02</strain>
    </source>
</reference>
<dbReference type="GO" id="GO:0006749">
    <property type="term" value="P:glutathione metabolic process"/>
    <property type="evidence" value="ECO:0007669"/>
    <property type="project" value="TreeGrafter"/>
</dbReference>
<dbReference type="RefSeq" id="WP_101520308.1">
    <property type="nucleotide sequence ID" value="NZ_PKLZ01000002.1"/>
</dbReference>
<dbReference type="GO" id="GO:0017168">
    <property type="term" value="F:5-oxoprolinase (ATP-hydrolyzing) activity"/>
    <property type="evidence" value="ECO:0007669"/>
    <property type="project" value="TreeGrafter"/>
</dbReference>
<dbReference type="InterPro" id="IPR049517">
    <property type="entry name" value="ACX-like_C"/>
</dbReference>
<dbReference type="InterPro" id="IPR002821">
    <property type="entry name" value="Hydantoinase_A"/>
</dbReference>
<feature type="domain" description="Hydantoinase/oxoprolinase N-terminal" evidence="2">
    <location>
        <begin position="6"/>
        <end position="177"/>
    </location>
</feature>
<dbReference type="PANTHER" id="PTHR11365:SF23">
    <property type="entry name" value="HYPOTHETICAL 5-OXOPROLINASE (EUROFUNG)-RELATED"/>
    <property type="match status" value="1"/>
</dbReference>
<evidence type="ECO:0000259" key="1">
    <source>
        <dbReference type="Pfam" id="PF01968"/>
    </source>
</evidence>
<comment type="caution">
    <text evidence="4">The sequence shown here is derived from an EMBL/GenBank/DDBJ whole genome shotgun (WGS) entry which is preliminary data.</text>
</comment>
<dbReference type="Pfam" id="PF01968">
    <property type="entry name" value="Hydantoinase_A"/>
    <property type="match status" value="1"/>
</dbReference>
<evidence type="ECO:0000259" key="2">
    <source>
        <dbReference type="Pfam" id="PF05378"/>
    </source>
</evidence>
<dbReference type="GO" id="GO:0005829">
    <property type="term" value="C:cytosol"/>
    <property type="evidence" value="ECO:0007669"/>
    <property type="project" value="TreeGrafter"/>
</dbReference>
<evidence type="ECO:0000313" key="4">
    <source>
        <dbReference type="EMBL" id="PLW83627.1"/>
    </source>
</evidence>
<name>A0A2N5Y5F7_9GAMM</name>
<feature type="domain" description="Acetophenone carboxylase-like C-terminal" evidence="3">
    <location>
        <begin position="499"/>
        <end position="662"/>
    </location>
</feature>
<dbReference type="OrthoDB" id="9768323at2"/>
<keyword evidence="5" id="KW-1185">Reference proteome</keyword>
<dbReference type="InterPro" id="IPR045079">
    <property type="entry name" value="Oxoprolinase-like"/>
</dbReference>
<protein>
    <submittedName>
        <fullName evidence="4">5-oxoprolinase</fullName>
    </submittedName>
</protein>
<dbReference type="Proteomes" id="UP000234845">
    <property type="component" value="Unassembled WGS sequence"/>
</dbReference>
<accession>A0A2N5Y5F7</accession>
<evidence type="ECO:0000259" key="3">
    <source>
        <dbReference type="Pfam" id="PF19278"/>
    </source>
</evidence>
<dbReference type="PANTHER" id="PTHR11365">
    <property type="entry name" value="5-OXOPROLINASE RELATED"/>
    <property type="match status" value="1"/>
</dbReference>
<gene>
    <name evidence="4" type="ORF">CWI75_04560</name>
</gene>
<dbReference type="Pfam" id="PF19278">
    <property type="entry name" value="Hydant_A_C"/>
    <property type="match status" value="1"/>
</dbReference>
<sequence length="674" mass="72291">MTKYHVSADIGGTFTDIVIEPSDGPVFVNKVPTTRENPALGVINGITDAVPNLADIEYFVHGTTVGLNAFLERRGERVLLIATAGAGDSYVIARGNRNALYDLRYSKPDQLVRRRDVHEVRGRLSWDGSELEALNEADFQPIIDKVRSEKINAVAVCFLHSYAYPVHELRAREILRAALPDVSVSLSHDVAREWREYERASSAIMNAYVAPVVERYLLSLQEQLRTRGMQAGVHIMQSSGGVTTADTARQKPVFTLLSGPVGGTIAGASLAKRVNRPNLLCVDMGGTSFDLSLVVDGEASTTLETELEGLPLLMSIVDIRTIGTGGGSVAWLDNAAVRVGPRSAGSVPGPACYGNGGTEPTVTDANLYLGRLGAKSLLSGDMSLDANAAAAAIEELARQAGMQAIPFAEGILAISNAAMADAMRTITVSEGVDPRDFTLVAFGGAGPMAAVFLAEELDIGEVLIPRFPGTFSAWGMLQTDLRHDLTLSFFRAAVAVTPDELAGLFAELEAEGTELVVAQGVTRDRVSFLRSADMRYSGQEYTINIALPEALDIEALSTSFHDTHKQRHGHSSPGAPIEFVNLRLAAIGAINKYDEHPHTVTGDGSDAVIGQRDAVFRGGRLNAPVLRRDRLPPGYQLSGPAIIEEQSATTVIPDSWHLQVDEECNLILTRGEQS</sequence>
<feature type="domain" description="Hydantoinase A/oxoprolinase" evidence="1">
    <location>
        <begin position="199"/>
        <end position="484"/>
    </location>
</feature>